<dbReference type="Gene3D" id="2.40.420.10">
    <property type="entry name" value="conserved putative lor/sdh protein from methanococcus maripaludis s2 domain"/>
    <property type="match status" value="1"/>
</dbReference>
<proteinExistence type="predicted"/>
<organism evidence="4">
    <name type="scientific">marine metagenome</name>
    <dbReference type="NCBI Taxonomy" id="408172"/>
    <lineage>
        <taxon>unclassified sequences</taxon>
        <taxon>metagenomes</taxon>
        <taxon>ecological metagenomes</taxon>
    </lineage>
</organism>
<sequence>MKKFSSEIELRGHIIDSLILTKVFDGIMDHGGSFEVLDIQVGKKKKDESYAKLLVIGKNEKNLDRILNYAYRQGATSKTQSDVKLNAALKDMVMPDNFYSTTNNQTQIFLKNKWVDVENMMMDKCIVVKAKKATCVPIRQIKKGDKIVVGENGIKVIPPERPREGMNVFEFMG</sequence>
<feature type="domain" description="Arginine dihydrolase ArgZ/ArgE-like C-terminal first subdomain" evidence="3">
    <location>
        <begin position="105"/>
        <end position="173"/>
    </location>
</feature>
<gene>
    <name evidence="4" type="ORF">METZ01_LOCUS146665</name>
</gene>
<name>A0A381ZXV3_9ZZZZ</name>
<dbReference type="CDD" id="cd12144">
    <property type="entry name" value="SDH_N_domain"/>
    <property type="match status" value="1"/>
</dbReference>
<accession>A0A381ZXV3</accession>
<evidence type="ECO:0000259" key="3">
    <source>
        <dbReference type="Pfam" id="PF21571"/>
    </source>
</evidence>
<keyword evidence="1" id="KW-0520">NAD</keyword>
<evidence type="ECO:0000256" key="1">
    <source>
        <dbReference type="ARBA" id="ARBA00023027"/>
    </source>
</evidence>
<feature type="domain" description="LOR/SDH bifunctional enzyme conserved" evidence="2">
    <location>
        <begin position="6"/>
        <end position="103"/>
    </location>
</feature>
<dbReference type="InterPro" id="IPR007545">
    <property type="entry name" value="LOR/SDH_bifunc_enz_cons_dom"/>
</dbReference>
<dbReference type="InterPro" id="IPR048964">
    <property type="entry name" value="ArgZ/ArgE-like_C_1st"/>
</dbReference>
<evidence type="ECO:0000259" key="2">
    <source>
        <dbReference type="Pfam" id="PF04455"/>
    </source>
</evidence>
<feature type="non-terminal residue" evidence="4">
    <location>
        <position position="173"/>
    </location>
</feature>
<dbReference type="AlphaFoldDB" id="A0A381ZXV3"/>
<reference evidence="4" key="1">
    <citation type="submission" date="2018-05" db="EMBL/GenBank/DDBJ databases">
        <authorList>
            <person name="Lanie J.A."/>
            <person name="Ng W.-L."/>
            <person name="Kazmierczak K.M."/>
            <person name="Andrzejewski T.M."/>
            <person name="Davidsen T.M."/>
            <person name="Wayne K.J."/>
            <person name="Tettelin H."/>
            <person name="Glass J.I."/>
            <person name="Rusch D."/>
            <person name="Podicherti R."/>
            <person name="Tsui H.-C.T."/>
            <person name="Winkler M.E."/>
        </authorList>
    </citation>
    <scope>NUCLEOTIDE SEQUENCE</scope>
</reference>
<evidence type="ECO:0000313" key="4">
    <source>
        <dbReference type="EMBL" id="SVA93811.1"/>
    </source>
</evidence>
<dbReference type="Pfam" id="PF21571">
    <property type="entry name" value="ArgZ-like_C_1st"/>
    <property type="match status" value="1"/>
</dbReference>
<dbReference type="EMBL" id="UINC01023008">
    <property type="protein sequence ID" value="SVA93811.1"/>
    <property type="molecule type" value="Genomic_DNA"/>
</dbReference>
<protein>
    <submittedName>
        <fullName evidence="4">Uncharacterized protein</fullName>
    </submittedName>
</protein>
<dbReference type="Pfam" id="PF04455">
    <property type="entry name" value="Saccharop_dh_N"/>
    <property type="match status" value="1"/>
</dbReference>